<name>A0A392SVJ1_9FABA</name>
<feature type="non-terminal residue" evidence="1">
    <location>
        <position position="37"/>
    </location>
</feature>
<reference evidence="1 2" key="1">
    <citation type="journal article" date="2018" name="Front. Plant Sci.">
        <title>Red Clover (Trifolium pratense) and Zigzag Clover (T. medium) - A Picture of Genomic Similarities and Differences.</title>
        <authorList>
            <person name="Dluhosova J."/>
            <person name="Istvanek J."/>
            <person name="Nedelnik J."/>
            <person name="Repkova J."/>
        </authorList>
    </citation>
    <scope>NUCLEOTIDE SEQUENCE [LARGE SCALE GENOMIC DNA]</scope>
    <source>
        <strain evidence="2">cv. 10/8</strain>
        <tissue evidence="1">Leaf</tissue>
    </source>
</reference>
<comment type="caution">
    <text evidence="1">The sequence shown here is derived from an EMBL/GenBank/DDBJ whole genome shotgun (WGS) entry which is preliminary data.</text>
</comment>
<sequence>MLLQSLDASLIITNDDVIDIRQANRCKWLAKNARRRL</sequence>
<dbReference type="AlphaFoldDB" id="A0A392SVJ1"/>
<dbReference type="Proteomes" id="UP000265520">
    <property type="component" value="Unassembled WGS sequence"/>
</dbReference>
<evidence type="ECO:0000313" key="2">
    <source>
        <dbReference type="Proteomes" id="UP000265520"/>
    </source>
</evidence>
<evidence type="ECO:0000313" key="1">
    <source>
        <dbReference type="EMBL" id="MCI52075.1"/>
    </source>
</evidence>
<organism evidence="1 2">
    <name type="scientific">Trifolium medium</name>
    <dbReference type="NCBI Taxonomy" id="97028"/>
    <lineage>
        <taxon>Eukaryota</taxon>
        <taxon>Viridiplantae</taxon>
        <taxon>Streptophyta</taxon>
        <taxon>Embryophyta</taxon>
        <taxon>Tracheophyta</taxon>
        <taxon>Spermatophyta</taxon>
        <taxon>Magnoliopsida</taxon>
        <taxon>eudicotyledons</taxon>
        <taxon>Gunneridae</taxon>
        <taxon>Pentapetalae</taxon>
        <taxon>rosids</taxon>
        <taxon>fabids</taxon>
        <taxon>Fabales</taxon>
        <taxon>Fabaceae</taxon>
        <taxon>Papilionoideae</taxon>
        <taxon>50 kb inversion clade</taxon>
        <taxon>NPAAA clade</taxon>
        <taxon>Hologalegina</taxon>
        <taxon>IRL clade</taxon>
        <taxon>Trifolieae</taxon>
        <taxon>Trifolium</taxon>
    </lineage>
</organism>
<keyword evidence="2" id="KW-1185">Reference proteome</keyword>
<accession>A0A392SVJ1</accession>
<proteinExistence type="predicted"/>
<dbReference type="EMBL" id="LXQA010441684">
    <property type="protein sequence ID" value="MCI52075.1"/>
    <property type="molecule type" value="Genomic_DNA"/>
</dbReference>
<protein>
    <submittedName>
        <fullName evidence="1">Uncharacterized protein</fullName>
    </submittedName>
</protein>